<dbReference type="NCBIfam" id="TIGR01543">
    <property type="entry name" value="proheadase_HK97"/>
    <property type="match status" value="1"/>
</dbReference>
<sequence length="519" mass="55728">MADRIEVKAQLTTTEAGEITGIAWPFGTPDRVGDVIEKGAFDQPEALPMLFAHDQAQVIGIWDSITETPEGLNVKGRLLVDDVERAREVRAMIRAGAVTGLSIGFVTKDAARHAKGRTIKALALHEISVVAVPCHPDARIQTVKGGTPDPVNSEFVMENANPAQEVKAQTPANDAAQIDTKALNGVLSRLDKLEAKANRPGAPAVVQGDTAEKKAFSSYLRGGEARMEATEVKALAVANNANGGYLVPPEFGSEILKLLTEMSPLRQYASVQTVTGTDITFPTLLSGVNAFWTEEGADMTASEPTFGQVKIANHELSSFYVASNKVLEDNAYDLESVMNRELAEGFAKVEGLAFVKGTGTGQPRGLMTATGIAEVKTGVAANFPASNPMDVLITMQHAIPSFHARSAVWLMNRNTLATIRKFKDAQGQYLVTDPKDGGVLRLLGNPIVEMPDMDNVAAGAAPIMFGDMSGYRIFDRVDLSILRDPYTLGTKGQVRFIARKRVGADLTHADRFVKLRVAA</sequence>
<name>A0A3D9XIF3_PARVE</name>
<gene>
    <name evidence="7" type="ORF">BDD41_2993</name>
</gene>
<feature type="domain" description="Prohead serine protease" evidence="5">
    <location>
        <begin position="5"/>
        <end position="143"/>
    </location>
</feature>
<evidence type="ECO:0000256" key="1">
    <source>
        <dbReference type="ARBA" id="ARBA00004328"/>
    </source>
</evidence>
<dbReference type="EMBL" id="QTUJ01000002">
    <property type="protein sequence ID" value="REF70267.1"/>
    <property type="molecule type" value="Genomic_DNA"/>
</dbReference>
<evidence type="ECO:0000256" key="2">
    <source>
        <dbReference type="ARBA" id="ARBA00022612"/>
    </source>
</evidence>
<dbReference type="RefSeq" id="WP_116222239.1">
    <property type="nucleotide sequence ID" value="NZ_CP038197.1"/>
</dbReference>
<evidence type="ECO:0000313" key="8">
    <source>
        <dbReference type="Proteomes" id="UP000256941"/>
    </source>
</evidence>
<reference evidence="7 8" key="1">
    <citation type="submission" date="2018-08" db="EMBL/GenBank/DDBJ databases">
        <title>Genomic Encyclopedia of Archaeal and Bacterial Type Strains, Phase II (KMG-II): from individual species to whole genera.</title>
        <authorList>
            <person name="Goeker M."/>
        </authorList>
    </citation>
    <scope>NUCLEOTIDE SEQUENCE [LARGE SCALE GENOMIC DNA]</scope>
    <source>
        <strain evidence="7 8">DSM 17099</strain>
    </source>
</reference>
<feature type="domain" description="Phage capsid-like C-terminal" evidence="6">
    <location>
        <begin position="243"/>
        <end position="516"/>
    </location>
</feature>
<evidence type="ECO:0000256" key="3">
    <source>
        <dbReference type="ARBA" id="ARBA00022670"/>
    </source>
</evidence>
<dbReference type="GO" id="GO:0008233">
    <property type="term" value="F:peptidase activity"/>
    <property type="evidence" value="ECO:0007669"/>
    <property type="project" value="UniProtKB-KW"/>
</dbReference>
<dbReference type="Proteomes" id="UP000256941">
    <property type="component" value="Unassembled WGS sequence"/>
</dbReference>
<evidence type="ECO:0000259" key="6">
    <source>
        <dbReference type="Pfam" id="PF05065"/>
    </source>
</evidence>
<keyword evidence="4" id="KW-0378">Hydrolase</keyword>
<dbReference type="InterPro" id="IPR054612">
    <property type="entry name" value="Phage_capsid-like_C"/>
</dbReference>
<dbReference type="InterPro" id="IPR024455">
    <property type="entry name" value="Phage_capsid"/>
</dbReference>
<dbReference type="Gene3D" id="3.30.2400.10">
    <property type="entry name" value="Major capsid protein gp5"/>
    <property type="match status" value="1"/>
</dbReference>
<dbReference type="AlphaFoldDB" id="A0A3D9XIF3"/>
<dbReference type="SUPFAM" id="SSF56563">
    <property type="entry name" value="Major capsid protein gp5"/>
    <property type="match status" value="1"/>
</dbReference>
<accession>A0A3D9XIF3</accession>
<dbReference type="InterPro" id="IPR006433">
    <property type="entry name" value="Prohead_protease"/>
</dbReference>
<evidence type="ECO:0000313" key="7">
    <source>
        <dbReference type="EMBL" id="REF70267.1"/>
    </source>
</evidence>
<evidence type="ECO:0000259" key="5">
    <source>
        <dbReference type="Pfam" id="PF04586"/>
    </source>
</evidence>
<protein>
    <submittedName>
        <fullName evidence="7">HK97 family phage prohead protease/HK97 family phage major capsid protein,TIGR01554</fullName>
    </submittedName>
</protein>
<dbReference type="Gene3D" id="3.30.2320.10">
    <property type="entry name" value="hypothetical protein PF0899 domain"/>
    <property type="match status" value="1"/>
</dbReference>
<keyword evidence="3 7" id="KW-0645">Protease</keyword>
<dbReference type="Pfam" id="PF05065">
    <property type="entry name" value="Phage_capsid"/>
    <property type="match status" value="1"/>
</dbReference>
<dbReference type="GO" id="GO:0006508">
    <property type="term" value="P:proteolysis"/>
    <property type="evidence" value="ECO:0007669"/>
    <property type="project" value="UniProtKB-KW"/>
</dbReference>
<evidence type="ECO:0000256" key="4">
    <source>
        <dbReference type="ARBA" id="ARBA00022801"/>
    </source>
</evidence>
<proteinExistence type="predicted"/>
<dbReference type="NCBIfam" id="TIGR01554">
    <property type="entry name" value="major_cap_HK97"/>
    <property type="match status" value="1"/>
</dbReference>
<keyword evidence="2" id="KW-1188">Viral release from host cell</keyword>
<comment type="subcellular location">
    <subcellularLocation>
        <location evidence="1">Virion</location>
    </subcellularLocation>
</comment>
<organism evidence="7 8">
    <name type="scientific">Paracoccus versutus</name>
    <name type="common">Thiobacillus versutus</name>
    <dbReference type="NCBI Taxonomy" id="34007"/>
    <lineage>
        <taxon>Bacteria</taxon>
        <taxon>Pseudomonadati</taxon>
        <taxon>Pseudomonadota</taxon>
        <taxon>Alphaproteobacteria</taxon>
        <taxon>Rhodobacterales</taxon>
        <taxon>Paracoccaceae</taxon>
        <taxon>Paracoccus</taxon>
    </lineage>
</organism>
<comment type="caution">
    <text evidence="7">The sequence shown here is derived from an EMBL/GenBank/DDBJ whole genome shotgun (WGS) entry which is preliminary data.</text>
</comment>
<dbReference type="InterPro" id="IPR054613">
    <property type="entry name" value="Peptidase_S78_dom"/>
</dbReference>
<dbReference type="Pfam" id="PF04586">
    <property type="entry name" value="Peptidase_S78"/>
    <property type="match status" value="1"/>
</dbReference>